<dbReference type="Proteomes" id="UP001165136">
    <property type="component" value="Unassembled WGS sequence"/>
</dbReference>
<proteinExistence type="predicted"/>
<dbReference type="GO" id="GO:0046872">
    <property type="term" value="F:metal ion binding"/>
    <property type="evidence" value="ECO:0007669"/>
    <property type="project" value="UniProtKB-KW"/>
</dbReference>
<dbReference type="SUPFAM" id="SSF51556">
    <property type="entry name" value="Metallo-dependent hydrolases"/>
    <property type="match status" value="1"/>
</dbReference>
<reference evidence="5" key="1">
    <citation type="submission" date="2023-03" db="EMBL/GenBank/DDBJ databases">
        <title>Amycolatopsis taiwanensis NBRC 103393.</title>
        <authorList>
            <person name="Ichikawa N."/>
            <person name="Sato H."/>
            <person name="Tonouchi N."/>
        </authorList>
    </citation>
    <scope>NUCLEOTIDE SEQUENCE</scope>
    <source>
        <strain evidence="5">NBRC 103393</strain>
    </source>
</reference>
<dbReference type="PANTHER" id="PTHR42717">
    <property type="entry name" value="DIHYDROOROTASE-RELATED"/>
    <property type="match status" value="1"/>
</dbReference>
<feature type="binding site" evidence="1">
    <location>
        <position position="71"/>
    </location>
    <ligand>
        <name>Zn(2+)</name>
        <dbReference type="ChEBI" id="CHEBI:29105"/>
        <label>1</label>
    </ligand>
</feature>
<comment type="caution">
    <text evidence="5">The sequence shown here is derived from an EMBL/GenBank/DDBJ whole genome shotgun (WGS) entry which is preliminary data.</text>
</comment>
<name>A0A9W6VET7_9PSEU</name>
<feature type="binding site" description="via carbamate group" evidence="1">
    <location>
        <position position="164"/>
    </location>
    <ligand>
        <name>Zn(2+)</name>
        <dbReference type="ChEBI" id="CHEBI:29105"/>
        <label>2</label>
    </ligand>
</feature>
<organism evidence="5 6">
    <name type="scientific">Amycolatopsis taiwanensis</name>
    <dbReference type="NCBI Taxonomy" id="342230"/>
    <lineage>
        <taxon>Bacteria</taxon>
        <taxon>Bacillati</taxon>
        <taxon>Actinomycetota</taxon>
        <taxon>Actinomycetes</taxon>
        <taxon>Pseudonocardiales</taxon>
        <taxon>Pseudonocardiaceae</taxon>
        <taxon>Amycolatopsis</taxon>
    </lineage>
</organism>
<dbReference type="PANTHER" id="PTHR42717:SF1">
    <property type="entry name" value="IMIDAZOLONEPROPIONASE AND RELATED AMIDOHYDROLASES"/>
    <property type="match status" value="1"/>
</dbReference>
<feature type="binding site" evidence="1">
    <location>
        <position position="220"/>
    </location>
    <ligand>
        <name>Zn(2+)</name>
        <dbReference type="ChEBI" id="CHEBI:29105"/>
        <label>2</label>
    </ligand>
</feature>
<dbReference type="InterPro" id="IPR006680">
    <property type="entry name" value="Amidohydro-rel"/>
</dbReference>
<feature type="binding site" evidence="1">
    <location>
        <position position="197"/>
    </location>
    <ligand>
        <name>Zn(2+)</name>
        <dbReference type="ChEBI" id="CHEBI:29105"/>
        <label>2</label>
    </ligand>
</feature>
<dbReference type="InterPro" id="IPR020043">
    <property type="entry name" value="Deacetylase_Atu3266-like"/>
</dbReference>
<dbReference type="GO" id="GO:0019213">
    <property type="term" value="F:deacetylase activity"/>
    <property type="evidence" value="ECO:0007669"/>
    <property type="project" value="InterPro"/>
</dbReference>
<protein>
    <submittedName>
        <fullName evidence="5">Amidohydrolase</fullName>
    </submittedName>
</protein>
<feature type="site" description="Transition state stabilizer" evidence="3">
    <location>
        <position position="166"/>
    </location>
</feature>
<dbReference type="InterPro" id="IPR011059">
    <property type="entry name" value="Metal-dep_hydrolase_composite"/>
</dbReference>
<keyword evidence="6" id="KW-1185">Reference proteome</keyword>
<feature type="binding site" evidence="1">
    <location>
        <position position="284"/>
    </location>
    <ligand>
        <name>Zn(2+)</name>
        <dbReference type="ChEBI" id="CHEBI:29105"/>
        <label>1</label>
    </ligand>
</feature>
<evidence type="ECO:0000256" key="3">
    <source>
        <dbReference type="PIRSR" id="PIRSR039004-3"/>
    </source>
</evidence>
<evidence type="ECO:0000256" key="2">
    <source>
        <dbReference type="PIRSR" id="PIRSR039004-2"/>
    </source>
</evidence>
<keyword evidence="1" id="KW-0479">Metal-binding</keyword>
<evidence type="ECO:0000313" key="6">
    <source>
        <dbReference type="Proteomes" id="UP001165136"/>
    </source>
</evidence>
<accession>A0A9W6VET7</accession>
<dbReference type="RefSeq" id="WP_285487040.1">
    <property type="nucleotide sequence ID" value="NZ_BSTI01000005.1"/>
</dbReference>
<feature type="domain" description="Amidohydrolase-related" evidence="4">
    <location>
        <begin position="60"/>
        <end position="350"/>
    </location>
</feature>
<dbReference type="Gene3D" id="2.30.40.10">
    <property type="entry name" value="Urease, subunit C, domain 1"/>
    <property type="match status" value="1"/>
</dbReference>
<dbReference type="NCBIfam" id="NF006689">
    <property type="entry name" value="PRK09237.1"/>
    <property type="match status" value="1"/>
</dbReference>
<feature type="binding site" description="via carbamate group" evidence="1">
    <location>
        <position position="164"/>
    </location>
    <ligand>
        <name>Zn(2+)</name>
        <dbReference type="ChEBI" id="CHEBI:29105"/>
        <label>1</label>
    </ligand>
</feature>
<dbReference type="PIRSF" id="PIRSF039004">
    <property type="entry name" value="ADE_EF_0837"/>
    <property type="match status" value="1"/>
</dbReference>
<dbReference type="EMBL" id="BSTI01000005">
    <property type="protein sequence ID" value="GLY66110.1"/>
    <property type="molecule type" value="Genomic_DNA"/>
</dbReference>
<sequence>MAESDTPGAILVRAGTVVDPGRGLHARRDVLVRDGSIVAVTEPGDADLTGVHVFDASGCLVLPGLIDLHTHVDFVQTYLGLPPDTAGVDQSVTTVVDAGSTGCDTYRRFAEQVVAPARTRVLSWLNISSAGLSEGPHELADPARIRIDDTVRLIAENSAIRGIKVRMSASVLGTNGLAPLRAAKRAAGEAGVPVMVHVGSAPPALGEILDLLSAGDIVTHSFHGKRNGDGAGILDDAGRPIPEAIAAADRGVLLDVGHGSASFNFDTFERALDAGLVPHTVSTDLHRSNVDGPVHGLVPTMTKLLAFGFSLDDIVTAASTRPATVVGEAGRLGTVAPGAHADLSVLRLVDSDVVLTDSDGCQRKSGRVLKPVAAVRDGQVIDARGH</sequence>
<evidence type="ECO:0000259" key="4">
    <source>
        <dbReference type="Pfam" id="PF01979"/>
    </source>
</evidence>
<keyword evidence="1" id="KW-0862">Zinc</keyword>
<evidence type="ECO:0000256" key="1">
    <source>
        <dbReference type="PIRSR" id="PIRSR039004-1"/>
    </source>
</evidence>
<feature type="modified residue" description="N6-carboxylysine" evidence="2">
    <location>
        <position position="164"/>
    </location>
</feature>
<dbReference type="GO" id="GO:0016810">
    <property type="term" value="F:hydrolase activity, acting on carbon-nitrogen (but not peptide) bonds"/>
    <property type="evidence" value="ECO:0007669"/>
    <property type="project" value="InterPro"/>
</dbReference>
<dbReference type="SUPFAM" id="SSF51338">
    <property type="entry name" value="Composite domain of metallo-dependent hydrolases"/>
    <property type="match status" value="1"/>
</dbReference>
<dbReference type="Gene3D" id="3.20.20.140">
    <property type="entry name" value="Metal-dependent hydrolases"/>
    <property type="match status" value="1"/>
</dbReference>
<evidence type="ECO:0000313" key="5">
    <source>
        <dbReference type="EMBL" id="GLY66110.1"/>
    </source>
</evidence>
<dbReference type="Pfam" id="PF01979">
    <property type="entry name" value="Amidohydro_1"/>
    <property type="match status" value="1"/>
</dbReference>
<feature type="binding site" evidence="1">
    <location>
        <position position="69"/>
    </location>
    <ligand>
        <name>Zn(2+)</name>
        <dbReference type="ChEBI" id="CHEBI:29105"/>
        <label>1</label>
    </ligand>
</feature>
<dbReference type="AlphaFoldDB" id="A0A9W6VET7"/>
<gene>
    <name evidence="5" type="ORF">Atai01_27290</name>
</gene>
<dbReference type="InterPro" id="IPR032466">
    <property type="entry name" value="Metal_Hydrolase"/>
</dbReference>